<dbReference type="GO" id="GO:0005739">
    <property type="term" value="C:mitochondrion"/>
    <property type="evidence" value="ECO:0007669"/>
    <property type="project" value="TreeGrafter"/>
</dbReference>
<dbReference type="PANTHER" id="PTHR12184:SF1">
    <property type="entry name" value="UBIQUINOL-CYTOCHROME-C REDUCTASE COMPLEX ASSEMBLY FACTOR 1"/>
    <property type="match status" value="1"/>
</dbReference>
<evidence type="ECO:0000313" key="4">
    <source>
        <dbReference type="Proteomes" id="UP000054560"/>
    </source>
</evidence>
<comment type="similarity">
    <text evidence="1">Belongs to the CBP3 family.</text>
</comment>
<dbReference type="OrthoDB" id="4007at2759"/>
<proteinExistence type="inferred from homology"/>
<gene>
    <name evidence="3" type="ORF">SARC_11343</name>
</gene>
<dbReference type="eggNOG" id="KOG2873">
    <property type="taxonomic scope" value="Eukaryota"/>
</dbReference>
<reference evidence="3 4" key="1">
    <citation type="submission" date="2011-02" db="EMBL/GenBank/DDBJ databases">
        <title>The Genome Sequence of Sphaeroforma arctica JP610.</title>
        <authorList>
            <consortium name="The Broad Institute Genome Sequencing Platform"/>
            <person name="Russ C."/>
            <person name="Cuomo C."/>
            <person name="Young S.K."/>
            <person name="Zeng Q."/>
            <person name="Gargeya S."/>
            <person name="Alvarado L."/>
            <person name="Berlin A."/>
            <person name="Chapman S.B."/>
            <person name="Chen Z."/>
            <person name="Freedman E."/>
            <person name="Gellesch M."/>
            <person name="Goldberg J."/>
            <person name="Griggs A."/>
            <person name="Gujja S."/>
            <person name="Heilman E."/>
            <person name="Heiman D."/>
            <person name="Howarth C."/>
            <person name="Mehta T."/>
            <person name="Neiman D."/>
            <person name="Pearson M."/>
            <person name="Roberts A."/>
            <person name="Saif S."/>
            <person name="Shea T."/>
            <person name="Shenoy N."/>
            <person name="Sisk P."/>
            <person name="Stolte C."/>
            <person name="Sykes S."/>
            <person name="White J."/>
            <person name="Yandava C."/>
            <person name="Burger G."/>
            <person name="Gray M.W."/>
            <person name="Holland P.W.H."/>
            <person name="King N."/>
            <person name="Lang F.B.F."/>
            <person name="Roger A.J."/>
            <person name="Ruiz-Trillo I."/>
            <person name="Haas B."/>
            <person name="Nusbaum C."/>
            <person name="Birren B."/>
        </authorList>
    </citation>
    <scope>NUCLEOTIDE SEQUENCE [LARGE SCALE GENOMIC DNA]</scope>
    <source>
        <strain evidence="3 4">JP610</strain>
    </source>
</reference>
<name>A0A0L0FI63_9EUKA</name>
<dbReference type="InterPro" id="IPR007129">
    <property type="entry name" value="Ubiqinol_cyt_c_chaperone_CPB3"/>
</dbReference>
<dbReference type="AlphaFoldDB" id="A0A0L0FI63"/>
<feature type="domain" description="Ubiquinol-cytochrome c chaperone" evidence="2">
    <location>
        <begin position="1"/>
        <end position="132"/>
    </location>
</feature>
<dbReference type="InterPro" id="IPR021150">
    <property type="entry name" value="Ubiq_cyt_c_chap"/>
</dbReference>
<sequence length="154" mass="17995">MSWFSVTHLHVWMCMCRNAHLDDPHYVKNLNKDLYECFQEDISARIYAMGVTDAMEVGRRIKQLVEIFWGFTVAYDEGLLYEDSVLAAALWRNMYDCRPDVPIQELEALVRYIRRETLALDDMSDSDVLLGITYFKPPDYQPHESHSPVADNVQ</sequence>
<keyword evidence="4" id="KW-1185">Reference proteome</keyword>
<dbReference type="RefSeq" id="XP_014150048.1">
    <property type="nucleotide sequence ID" value="XM_014294573.1"/>
</dbReference>
<organism evidence="3 4">
    <name type="scientific">Sphaeroforma arctica JP610</name>
    <dbReference type="NCBI Taxonomy" id="667725"/>
    <lineage>
        <taxon>Eukaryota</taxon>
        <taxon>Ichthyosporea</taxon>
        <taxon>Ichthyophonida</taxon>
        <taxon>Sphaeroforma</taxon>
    </lineage>
</organism>
<dbReference type="EMBL" id="KQ243235">
    <property type="protein sequence ID" value="KNC76146.1"/>
    <property type="molecule type" value="Genomic_DNA"/>
</dbReference>
<dbReference type="PANTHER" id="PTHR12184">
    <property type="entry name" value="UBIQUINOL-CYTOCHROME C REDUCTASE COMPLEX ASSEMBLY FACTOR 1 FAMILY MEMBER"/>
    <property type="match status" value="1"/>
</dbReference>
<evidence type="ECO:0000313" key="3">
    <source>
        <dbReference type="EMBL" id="KNC76146.1"/>
    </source>
</evidence>
<protein>
    <recommendedName>
        <fullName evidence="2">Ubiquinol-cytochrome c chaperone domain-containing protein</fullName>
    </recommendedName>
</protein>
<evidence type="ECO:0000259" key="2">
    <source>
        <dbReference type="Pfam" id="PF03981"/>
    </source>
</evidence>
<dbReference type="Pfam" id="PF03981">
    <property type="entry name" value="Ubiq_cyt_C_chap"/>
    <property type="match status" value="1"/>
</dbReference>
<evidence type="ECO:0000256" key="1">
    <source>
        <dbReference type="ARBA" id="ARBA00006407"/>
    </source>
</evidence>
<dbReference type="STRING" id="667725.A0A0L0FI63"/>
<dbReference type="GO" id="GO:0034551">
    <property type="term" value="P:mitochondrial respiratory chain complex III assembly"/>
    <property type="evidence" value="ECO:0007669"/>
    <property type="project" value="TreeGrafter"/>
</dbReference>
<dbReference type="Proteomes" id="UP000054560">
    <property type="component" value="Unassembled WGS sequence"/>
</dbReference>
<dbReference type="GeneID" id="25911847"/>
<accession>A0A0L0FI63</accession>